<sequence>MRMMKIVTCFPERPITKIPSRERRLGSKRQNIPWGANPGRAATTSSSSSPSPTSPSFTFNMRNPHRETSTPSMISSSTIPSSSTANTNTSSHSNPNAAKRLSFLSYTDLLTSTPTSTLPLSSFTTAASMGAEPPHITGVGMVVDPQPQVQSPNNGLPLPPHHSSSGAAAMLAHSYSSGGSVGSHSPPSPFSTFSFTGPAPTGAVSPAPAMVMGDASRTTAPGSVAATSKRNSLAGGNSNRGSVVFLDDLVGGEWEREGLGRGLDERLEGVRIVT</sequence>
<evidence type="ECO:0000313" key="3">
    <source>
        <dbReference type="Proteomes" id="UP000799118"/>
    </source>
</evidence>
<feature type="compositionally biased region" description="Polar residues" evidence="1">
    <location>
        <begin position="216"/>
        <end position="238"/>
    </location>
</feature>
<name>A0A6A4HA27_9AGAR</name>
<gene>
    <name evidence="2" type="ORF">BT96DRAFT_186793</name>
</gene>
<proteinExistence type="predicted"/>
<protein>
    <submittedName>
        <fullName evidence="2">Uncharacterized protein</fullName>
    </submittedName>
</protein>
<evidence type="ECO:0000313" key="2">
    <source>
        <dbReference type="EMBL" id="KAE9394478.1"/>
    </source>
</evidence>
<dbReference type="AlphaFoldDB" id="A0A6A4HA27"/>
<feature type="region of interest" description="Disordered" evidence="1">
    <location>
        <begin position="1"/>
        <end position="95"/>
    </location>
</feature>
<accession>A0A6A4HA27</accession>
<feature type="compositionally biased region" description="Low complexity" evidence="1">
    <location>
        <begin position="43"/>
        <end position="56"/>
    </location>
</feature>
<feature type="compositionally biased region" description="Low complexity" evidence="1">
    <location>
        <begin position="69"/>
        <end position="95"/>
    </location>
</feature>
<keyword evidence="3" id="KW-1185">Reference proteome</keyword>
<organism evidence="2 3">
    <name type="scientific">Gymnopus androsaceus JB14</name>
    <dbReference type="NCBI Taxonomy" id="1447944"/>
    <lineage>
        <taxon>Eukaryota</taxon>
        <taxon>Fungi</taxon>
        <taxon>Dikarya</taxon>
        <taxon>Basidiomycota</taxon>
        <taxon>Agaricomycotina</taxon>
        <taxon>Agaricomycetes</taxon>
        <taxon>Agaricomycetidae</taxon>
        <taxon>Agaricales</taxon>
        <taxon>Marasmiineae</taxon>
        <taxon>Omphalotaceae</taxon>
        <taxon>Gymnopus</taxon>
    </lineage>
</organism>
<reference evidence="2" key="1">
    <citation type="journal article" date="2019" name="Environ. Microbiol.">
        <title>Fungal ecological strategies reflected in gene transcription - a case study of two litter decomposers.</title>
        <authorList>
            <person name="Barbi F."/>
            <person name="Kohler A."/>
            <person name="Barry K."/>
            <person name="Baskaran P."/>
            <person name="Daum C."/>
            <person name="Fauchery L."/>
            <person name="Ihrmark K."/>
            <person name="Kuo A."/>
            <person name="LaButti K."/>
            <person name="Lipzen A."/>
            <person name="Morin E."/>
            <person name="Grigoriev I.V."/>
            <person name="Henrissat B."/>
            <person name="Lindahl B."/>
            <person name="Martin F."/>
        </authorList>
    </citation>
    <scope>NUCLEOTIDE SEQUENCE</scope>
    <source>
        <strain evidence="2">JB14</strain>
    </source>
</reference>
<dbReference type="Proteomes" id="UP000799118">
    <property type="component" value="Unassembled WGS sequence"/>
</dbReference>
<feature type="region of interest" description="Disordered" evidence="1">
    <location>
        <begin position="213"/>
        <end position="238"/>
    </location>
</feature>
<dbReference type="EMBL" id="ML769549">
    <property type="protein sequence ID" value="KAE9394478.1"/>
    <property type="molecule type" value="Genomic_DNA"/>
</dbReference>
<evidence type="ECO:0000256" key="1">
    <source>
        <dbReference type="SAM" id="MobiDB-lite"/>
    </source>
</evidence>